<keyword evidence="5" id="KW-0496">Mitochondrion</keyword>
<evidence type="ECO:0000256" key="4">
    <source>
        <dbReference type="ARBA" id="ARBA00022840"/>
    </source>
</evidence>
<gene>
    <name evidence="8" type="ORF">EI97DRAFT_436606</name>
</gene>
<protein>
    <submittedName>
        <fullName evidence="8">AAA-domain-containing protein</fullName>
    </submittedName>
</protein>
<name>A0A6A6J9I0_WESOR</name>
<keyword evidence="3" id="KW-1000">Mitochondrion outer membrane</keyword>
<feature type="domain" description="AAA+ ATPase" evidence="7">
    <location>
        <begin position="921"/>
        <end position="1055"/>
    </location>
</feature>
<dbReference type="PANTHER" id="PTHR45644:SF56">
    <property type="entry name" value="AAA ATPASE, PUTATIVE (AFU_ORTHOLOGUE AFUA_2G12920)-RELATED"/>
    <property type="match status" value="1"/>
</dbReference>
<dbReference type="RefSeq" id="XP_033650372.1">
    <property type="nucleotide sequence ID" value="XM_033799149.1"/>
</dbReference>
<feature type="region of interest" description="Disordered" evidence="6">
    <location>
        <begin position="1"/>
        <end position="25"/>
    </location>
</feature>
<accession>A0A6A6J9I0</accession>
<organism evidence="8 9">
    <name type="scientific">Westerdykella ornata</name>
    <dbReference type="NCBI Taxonomy" id="318751"/>
    <lineage>
        <taxon>Eukaryota</taxon>
        <taxon>Fungi</taxon>
        <taxon>Dikarya</taxon>
        <taxon>Ascomycota</taxon>
        <taxon>Pezizomycotina</taxon>
        <taxon>Dothideomycetes</taxon>
        <taxon>Pleosporomycetidae</taxon>
        <taxon>Pleosporales</taxon>
        <taxon>Sporormiaceae</taxon>
        <taxon>Westerdykella</taxon>
    </lineage>
</organism>
<dbReference type="InterPro" id="IPR056027">
    <property type="entry name" value="DUF7608"/>
</dbReference>
<dbReference type="InterPro" id="IPR003593">
    <property type="entry name" value="AAA+_ATPase"/>
</dbReference>
<dbReference type="Pfam" id="PF17862">
    <property type="entry name" value="AAA_lid_3"/>
    <property type="match status" value="1"/>
</dbReference>
<comment type="subcellular location">
    <subcellularLocation>
        <location evidence="1">Mitochondrion outer membrane</location>
        <topology evidence="1">Single-pass membrane protein</topology>
    </subcellularLocation>
</comment>
<dbReference type="InterPro" id="IPR003959">
    <property type="entry name" value="ATPase_AAA_core"/>
</dbReference>
<dbReference type="InterPro" id="IPR027417">
    <property type="entry name" value="P-loop_NTPase"/>
</dbReference>
<evidence type="ECO:0000256" key="1">
    <source>
        <dbReference type="ARBA" id="ARBA00004572"/>
    </source>
</evidence>
<keyword evidence="2" id="KW-0547">Nucleotide-binding</keyword>
<feature type="compositionally biased region" description="Basic and acidic residues" evidence="6">
    <location>
        <begin position="822"/>
        <end position="840"/>
    </location>
</feature>
<dbReference type="GO" id="GO:0016887">
    <property type="term" value="F:ATP hydrolysis activity"/>
    <property type="evidence" value="ECO:0007669"/>
    <property type="project" value="InterPro"/>
</dbReference>
<dbReference type="Gene3D" id="3.40.50.300">
    <property type="entry name" value="P-loop containing nucleotide triphosphate hydrolases"/>
    <property type="match status" value="1"/>
</dbReference>
<keyword evidence="4" id="KW-0067">ATP-binding</keyword>
<feature type="compositionally biased region" description="Polar residues" evidence="6">
    <location>
        <begin position="459"/>
        <end position="468"/>
    </location>
</feature>
<feature type="region of interest" description="Disordered" evidence="6">
    <location>
        <begin position="822"/>
        <end position="856"/>
    </location>
</feature>
<dbReference type="SUPFAM" id="SSF52540">
    <property type="entry name" value="P-loop containing nucleoside triphosphate hydrolases"/>
    <property type="match status" value="1"/>
</dbReference>
<sequence length="1279" mass="140906">MHRPGKGSQAQRTSKPPTSSPFSRAPPHLLLSTCILLASHALRARQSAMYVAIRPALRSSSRARPARLINGRRYPQTTRVQSFHSTRFLAHTPTPTPTPDNTNVDASNADKKSREKSSVADHVEAPETIEDPEILAQKLQRSRELARRYSSALRRSQRRNRAHGLPPIYIPDWFLEGRVRLREDAHPQRALARRSDCTLELKHKASGEKASLSIPVSTHAAAFKAISQIIKALWRQGLSKEHREMLARDFARRMGREDDEEFVKALERGEEPRVGLWQEAGSAAPEDTSGVRGEGDLAMELKMRTKLLQDGRRISPLLLAEIRATMAASLSTIQPATTHSFPAAKTNLILHSPSNDYETVLHSTVQLLAAEFGADVVTLNAQDLAQLAGDYLGEGPEPSPDSIRSLGYETYKYGPSFADEMDLWPKEETVEEEPEPALGIGPIKFHIVWKEDGKRPSQPLKSRQSASTGLVEDSAASSFQSSRGQSTSEVQLEDLKLSTLLEALVDTNELKRSRGITAPAKLASTTRSRSTVSPESKTTEQPQLFDYSFESGASELDFSTALPADVKDALSLTLNNTPSSRRPAVPKTPKIIYVKDIKELNATQYGSRIMQKLEEIVRKQRNAGESVMLLGTTCSEDLTPEISPSGFHQLQSEGGDGFYRTIVVTPGSVEEDANAELKAVGRAFQLEMSLSTAEKKKFRDINLRHIHDMLRCLDPQATANLADLQRNREGLRRFSSTFPQQYFWSVLSYDSVHRIALTALGLRLLDSNAEQLSWAHVTLAMGLLQASDQVKYNFANFHASDRERQEKEREAQHREHMDRLKAMFEKPAPKNEKAQTKDKSSSTSSSSSPSKPQKKNLAAIEKSLNPYEKRLLSGIVDADNINTTFDKIHVPKDTVDAIRSITSMSLLRPDAFNYGVLATEKISGALLYGPPGTGKTLLAKAVAKESGSTMLEISGSQIMDKYVGEGEKNVAAAFSLARRLSPCVLFLDEADAIFCTRDAGHERGGHRDVLNQFLKEWDGLRDMSVFVMVATNRPFDMDDAVIRRLPRRLLVDLPKQEDRKEILNIHLRGEEVAPEVDLDDLAKRTPLYSGSDLKNVVVFAALAAVREENEIAAVEATKRIAELAREAGEATVEGEGEMAEAAETAESAADSGASPAAPAAAATTSGTESASATSTTSTPTISTTSTASTTSTHPPILTAALASHYTFPPRRILQKRHFDRALQEVSASISENMHSLNAIRKFDETYGDRRGRKKKTMYGFGVHSEDEGGAVEEAARVRR</sequence>
<dbReference type="InterPro" id="IPR041569">
    <property type="entry name" value="AAA_lid_3"/>
</dbReference>
<feature type="region of interest" description="Disordered" evidence="6">
    <location>
        <begin position="1260"/>
        <end position="1279"/>
    </location>
</feature>
<feature type="region of interest" description="Disordered" evidence="6">
    <location>
        <begin position="1127"/>
        <end position="1193"/>
    </location>
</feature>
<dbReference type="EMBL" id="ML986516">
    <property type="protein sequence ID" value="KAF2272833.1"/>
    <property type="molecule type" value="Genomic_DNA"/>
</dbReference>
<dbReference type="GeneID" id="54552324"/>
<feature type="compositionally biased region" description="Low complexity" evidence="6">
    <location>
        <begin position="474"/>
        <end position="488"/>
    </location>
</feature>
<evidence type="ECO:0000256" key="3">
    <source>
        <dbReference type="ARBA" id="ARBA00022787"/>
    </source>
</evidence>
<evidence type="ECO:0000259" key="7">
    <source>
        <dbReference type="SMART" id="SM00382"/>
    </source>
</evidence>
<feature type="compositionally biased region" description="Low complexity" evidence="6">
    <location>
        <begin position="841"/>
        <end position="851"/>
    </location>
</feature>
<feature type="region of interest" description="Disordered" evidence="6">
    <location>
        <begin position="454"/>
        <end position="491"/>
    </location>
</feature>
<dbReference type="Proteomes" id="UP000800097">
    <property type="component" value="Unassembled WGS sequence"/>
</dbReference>
<dbReference type="PROSITE" id="PS00674">
    <property type="entry name" value="AAA"/>
    <property type="match status" value="1"/>
</dbReference>
<dbReference type="SMART" id="SM00382">
    <property type="entry name" value="AAA"/>
    <property type="match status" value="1"/>
</dbReference>
<dbReference type="GO" id="GO:0005524">
    <property type="term" value="F:ATP binding"/>
    <property type="evidence" value="ECO:0007669"/>
    <property type="project" value="UniProtKB-KW"/>
</dbReference>
<feature type="compositionally biased region" description="Polar residues" evidence="6">
    <location>
        <begin position="8"/>
        <end position="22"/>
    </location>
</feature>
<reference evidence="8" key="1">
    <citation type="journal article" date="2020" name="Stud. Mycol.">
        <title>101 Dothideomycetes genomes: a test case for predicting lifestyles and emergence of pathogens.</title>
        <authorList>
            <person name="Haridas S."/>
            <person name="Albert R."/>
            <person name="Binder M."/>
            <person name="Bloem J."/>
            <person name="Labutti K."/>
            <person name="Salamov A."/>
            <person name="Andreopoulos B."/>
            <person name="Baker S."/>
            <person name="Barry K."/>
            <person name="Bills G."/>
            <person name="Bluhm B."/>
            <person name="Cannon C."/>
            <person name="Castanera R."/>
            <person name="Culley D."/>
            <person name="Daum C."/>
            <person name="Ezra D."/>
            <person name="Gonzalez J."/>
            <person name="Henrissat B."/>
            <person name="Kuo A."/>
            <person name="Liang C."/>
            <person name="Lipzen A."/>
            <person name="Lutzoni F."/>
            <person name="Magnuson J."/>
            <person name="Mondo S."/>
            <person name="Nolan M."/>
            <person name="Ohm R."/>
            <person name="Pangilinan J."/>
            <person name="Park H.-J."/>
            <person name="Ramirez L."/>
            <person name="Alfaro M."/>
            <person name="Sun H."/>
            <person name="Tritt A."/>
            <person name="Yoshinaga Y."/>
            <person name="Zwiers L.-H."/>
            <person name="Turgeon B."/>
            <person name="Goodwin S."/>
            <person name="Spatafora J."/>
            <person name="Crous P."/>
            <person name="Grigoriev I."/>
        </authorList>
    </citation>
    <scope>NUCLEOTIDE SEQUENCE</scope>
    <source>
        <strain evidence="8">CBS 379.55</strain>
    </source>
</reference>
<keyword evidence="3" id="KW-0472">Membrane</keyword>
<feature type="region of interest" description="Disordered" evidence="6">
    <location>
        <begin position="89"/>
        <end position="130"/>
    </location>
</feature>
<dbReference type="Gene3D" id="1.10.8.60">
    <property type="match status" value="1"/>
</dbReference>
<dbReference type="Pfam" id="PF24581">
    <property type="entry name" value="DUF7608"/>
    <property type="match status" value="1"/>
</dbReference>
<evidence type="ECO:0000313" key="8">
    <source>
        <dbReference type="EMBL" id="KAF2272833.1"/>
    </source>
</evidence>
<dbReference type="Pfam" id="PF00004">
    <property type="entry name" value="AAA"/>
    <property type="match status" value="1"/>
</dbReference>
<dbReference type="AlphaFoldDB" id="A0A6A6J9I0"/>
<feature type="compositionally biased region" description="Polar residues" evidence="6">
    <location>
        <begin position="523"/>
        <end position="541"/>
    </location>
</feature>
<dbReference type="OrthoDB" id="39734at2759"/>
<evidence type="ECO:0000256" key="2">
    <source>
        <dbReference type="ARBA" id="ARBA00022741"/>
    </source>
</evidence>
<feature type="compositionally biased region" description="Basic and acidic residues" evidence="6">
    <location>
        <begin position="108"/>
        <end position="125"/>
    </location>
</feature>
<dbReference type="InterPro" id="IPR003960">
    <property type="entry name" value="ATPase_AAA_CS"/>
</dbReference>
<dbReference type="GO" id="GO:0005741">
    <property type="term" value="C:mitochondrial outer membrane"/>
    <property type="evidence" value="ECO:0007669"/>
    <property type="project" value="UniProtKB-SubCell"/>
</dbReference>
<evidence type="ECO:0000256" key="6">
    <source>
        <dbReference type="SAM" id="MobiDB-lite"/>
    </source>
</evidence>
<evidence type="ECO:0000256" key="5">
    <source>
        <dbReference type="ARBA" id="ARBA00023128"/>
    </source>
</evidence>
<dbReference type="InterPro" id="IPR051701">
    <property type="entry name" value="Mito_OM_Translocase_MSP1"/>
</dbReference>
<dbReference type="PANTHER" id="PTHR45644">
    <property type="entry name" value="AAA ATPASE, PUTATIVE (AFU_ORTHOLOGUE AFUA_2G12920)-RELATED-RELATED"/>
    <property type="match status" value="1"/>
</dbReference>
<feature type="compositionally biased region" description="Low complexity" evidence="6">
    <location>
        <begin position="1141"/>
        <end position="1192"/>
    </location>
</feature>
<keyword evidence="9" id="KW-1185">Reference proteome</keyword>
<proteinExistence type="predicted"/>
<evidence type="ECO:0000313" key="9">
    <source>
        <dbReference type="Proteomes" id="UP000800097"/>
    </source>
</evidence>
<feature type="region of interest" description="Disordered" evidence="6">
    <location>
        <begin position="516"/>
        <end position="541"/>
    </location>
</feature>